<comment type="caution">
    <text evidence="2">The sequence shown here is derived from an EMBL/GenBank/DDBJ whole genome shotgun (WGS) entry which is preliminary data.</text>
</comment>
<evidence type="ECO:0000313" key="3">
    <source>
        <dbReference type="Proteomes" id="UP001149090"/>
    </source>
</evidence>
<proteinExistence type="predicted"/>
<dbReference type="AlphaFoldDB" id="A0A9Q0LQW5"/>
<evidence type="ECO:0000256" key="1">
    <source>
        <dbReference type="SAM" id="Coils"/>
    </source>
</evidence>
<sequence>MKDLIEQLFKWLGIDEKPDFYATELLKSTKQLHIPKIVPKKITFMLSEAGNFPLISKLYEKKLQERKELKKKSNNNNNNNNNNDNDNNAVIFGVFSLIIKNKNLLEKLENHLLQKLQYSENDSFENQKNKIEDIDYFRLSTSTDHKELQKELYSMQLKNEKKFQQKDDNLRKPIFPDWVSERPFLTGKHLFLNEPEAEPLELDVFPVEVQEILIIEDLLYCLIVNEEYFLN</sequence>
<dbReference type="EMBL" id="JAPDFW010000059">
    <property type="protein sequence ID" value="KAJ5077071.1"/>
    <property type="molecule type" value="Genomic_DNA"/>
</dbReference>
<keyword evidence="3" id="KW-1185">Reference proteome</keyword>
<organism evidence="2 3">
    <name type="scientific">Anaeramoeba ignava</name>
    <name type="common">Anaerobic marine amoeba</name>
    <dbReference type="NCBI Taxonomy" id="1746090"/>
    <lineage>
        <taxon>Eukaryota</taxon>
        <taxon>Metamonada</taxon>
        <taxon>Anaeramoebidae</taxon>
        <taxon>Anaeramoeba</taxon>
    </lineage>
</organism>
<gene>
    <name evidence="2" type="ORF">M0811_00391</name>
</gene>
<dbReference type="Proteomes" id="UP001149090">
    <property type="component" value="Unassembled WGS sequence"/>
</dbReference>
<name>A0A9Q0LQW5_ANAIG</name>
<keyword evidence="1" id="KW-0175">Coiled coil</keyword>
<feature type="coiled-coil region" evidence="1">
    <location>
        <begin position="59"/>
        <end position="121"/>
    </location>
</feature>
<accession>A0A9Q0LQW5</accession>
<protein>
    <submittedName>
        <fullName evidence="2">Uncharacterized protein</fullName>
    </submittedName>
</protein>
<reference evidence="2" key="1">
    <citation type="submission" date="2022-10" db="EMBL/GenBank/DDBJ databases">
        <title>Novel sulphate-reducing endosymbionts in the free-living metamonad Anaeramoeba.</title>
        <authorList>
            <person name="Jerlstrom-Hultqvist J."/>
            <person name="Cepicka I."/>
            <person name="Gallot-Lavallee L."/>
            <person name="Salas-Leiva D."/>
            <person name="Curtis B.A."/>
            <person name="Zahonova K."/>
            <person name="Pipaliya S."/>
            <person name="Dacks J."/>
            <person name="Roger A.J."/>
        </authorList>
    </citation>
    <scope>NUCLEOTIDE SEQUENCE</scope>
    <source>
        <strain evidence="2">BMAN</strain>
    </source>
</reference>
<evidence type="ECO:0000313" key="2">
    <source>
        <dbReference type="EMBL" id="KAJ5077071.1"/>
    </source>
</evidence>